<feature type="region of interest" description="Disordered" evidence="2">
    <location>
        <begin position="51"/>
        <end position="81"/>
    </location>
</feature>
<feature type="region of interest" description="Disordered" evidence="2">
    <location>
        <begin position="225"/>
        <end position="261"/>
    </location>
</feature>
<dbReference type="RefSeq" id="XP_644373.1">
    <property type="nucleotide sequence ID" value="XM_639281.1"/>
</dbReference>
<dbReference type="FunCoup" id="Q556I5">
    <property type="interactions" value="435"/>
</dbReference>
<comment type="caution">
    <text evidence="3">The sequence shown here is derived from an EMBL/GenBank/DDBJ whole genome shotgun (WGS) entry which is preliminary data.</text>
</comment>
<dbReference type="Proteomes" id="UP000002195">
    <property type="component" value="Unassembled WGS sequence"/>
</dbReference>
<keyword evidence="5" id="KW-1185">Reference proteome</keyword>
<reference evidence="3 5" key="1">
    <citation type="journal article" date="2002" name="Nature">
        <title>Sequence and analysis of chromosome 2 of Dictyostelium discoideum.</title>
        <authorList>
            <consortium name="Dictyostelium Genome Sequencing Consortium"/>
            <person name="Glockner G."/>
            <person name="Eichinger L."/>
            <person name="Szafranski K."/>
            <person name="Pachebat J.A."/>
            <person name="Bankier A.T."/>
            <person name="Dear P.H."/>
            <person name="Lehmann R."/>
            <person name="Baumgart C."/>
            <person name="Parra G."/>
            <person name="Abril J.F."/>
            <person name="Guigo R."/>
            <person name="Kumpf K."/>
            <person name="Tunggal B."/>
            <person name="Cox E."/>
            <person name="Quail M.A."/>
            <person name="Platzer M."/>
            <person name="Rosenthal A."/>
            <person name="Noegel A.A."/>
        </authorList>
    </citation>
    <scope>NUCLEOTIDE SEQUENCE [LARGE SCALE GENOMIC DNA]</scope>
    <source>
        <strain evidence="3 5">AX4</strain>
    </source>
</reference>
<dbReference type="EMBL" id="AAFI02000009">
    <property type="protein sequence ID" value="EAL71156.1"/>
    <property type="molecule type" value="Genomic_DNA"/>
</dbReference>
<dbReference type="dictyBase" id="DDB_G0274029">
    <property type="gene designation" value="ptcJ-2"/>
</dbReference>
<evidence type="ECO:0000256" key="1">
    <source>
        <dbReference type="SAM" id="Coils"/>
    </source>
</evidence>
<dbReference type="RefSeq" id="XP_645040.1">
    <property type="nucleotide sequence ID" value="XM_639948.1"/>
</dbReference>
<dbReference type="eggNOG" id="ENOG502R5SB">
    <property type="taxonomic scope" value="Eukaryota"/>
</dbReference>
<accession>Q86AN3</accession>
<dbReference type="OMA" id="NNTNDEM"/>
<accession>Q556I5</accession>
<dbReference type="EMBL" id="AAFI02000011">
    <property type="protein sequence ID" value="EAL70448.1"/>
    <property type="molecule type" value="Genomic_DNA"/>
</dbReference>
<name>Q556I5_DICDI</name>
<dbReference type="KEGG" id="ddi:DDB_G0274029"/>
<dbReference type="HOGENOM" id="CLU_265136_0_0_1"/>
<reference evidence="3" key="3">
    <citation type="submission" date="2009-08" db="EMBL/GenBank/DDBJ databases">
        <authorList>
            <consortium name="The Dictyostelium discoideum Sequencing Consortium"/>
            <person name="Eichinger L."/>
            <person name="Pachebat J.A."/>
            <person name="Gloeckner G."/>
            <person name="Rajandream M.-A."/>
            <person name="Sucgang R."/>
            <person name="Song J."/>
            <person name="Cox E.C."/>
            <person name="Tunggal B."/>
            <person name="Szafranski K."/>
            <person name="Konfortov B.A."/>
            <person name="Farbrother P."/>
            <person name="Bankier A.T."/>
            <person name="Lehmann R."/>
            <person name="Hamlin N."/>
            <person name="Xu Q."/>
            <person name="Davies R."/>
            <person name="Gaudet P."/>
            <person name="Fey P."/>
            <person name="Pilcher K."/>
            <person name="Chen G."/>
            <person name="Saunders D."/>
            <person name="Sodergren E."/>
            <person name="Davis P."/>
            <person name="Nie X."/>
            <person name="Kerhornou A."/>
            <person name="Hemphill L."/>
            <person name="Bason N."/>
            <person name="Berriman M."/>
            <person name="Desany B."/>
            <person name="Churcher C."/>
            <person name="Cooper J."/>
            <person name="van Driessche N."/>
            <person name="Cronin A."/>
            <person name="Goodhead I."/>
            <person name="Muzny D."/>
            <person name="Hall N."/>
            <person name="Harper D."/>
            <person name="Lindsay R."/>
            <person name="Hauser H."/>
            <person name="James K."/>
            <person name="Quiles M."/>
            <person name="Buchrieser C."/>
            <person name="Wardroper A."/>
            <person name="Thangavelu M."/>
            <person name="Johnson D."/>
            <person name="Knights A."/>
            <person name="Loulseged H."/>
            <person name="Mungall K."/>
            <person name="Price C."/>
            <person name="Ma J."/>
            <person name="Quail M."/>
            <person name="Hernandez J."/>
            <person name="Rabbinowitsch E."/>
            <person name="Steffen D."/>
            <person name="Sanders M."/>
            <person name="Weinstock G."/>
            <person name="Sharp S."/>
            <person name="Just E."/>
            <person name="Shaulsky G."/>
            <person name="Simmonds M."/>
            <person name="Tivey A."/>
            <person name="White B."/>
            <person name="Walker D."/>
            <person name="Woodward J."/>
            <person name="Winckler T."/>
            <person name="Schleicher M."/>
            <person name="Rosenthal A."/>
            <person name="Rivero F."/>
            <person name="Chisholm R.L."/>
            <person name="Gibbs R."/>
            <person name="Loomis W.F."/>
            <person name="Platzer M."/>
            <person name="Kay R.R."/>
            <person name="Williams J."/>
            <person name="Dear P.H."/>
            <person name="Noegel A.A."/>
            <person name="Barrell B."/>
            <person name="Kuspa A."/>
        </authorList>
    </citation>
    <scope>NUCLEOTIDE SEQUENCE</scope>
    <source>
        <strain evidence="3">AX4</strain>
    </source>
</reference>
<evidence type="ECO:0000313" key="5">
    <source>
        <dbReference type="Proteomes" id="UP000002195"/>
    </source>
</evidence>
<evidence type="ECO:0000313" key="3">
    <source>
        <dbReference type="EMBL" id="EAL70448.1"/>
    </source>
</evidence>
<dbReference type="STRING" id="44689.Q556I5"/>
<dbReference type="AlphaFoldDB" id="Q556I5"/>
<keyword evidence="1" id="KW-0175">Coiled coil</keyword>
<organism evidence="3 5">
    <name type="scientific">Dictyostelium discoideum</name>
    <name type="common">Social amoeba</name>
    <dbReference type="NCBI Taxonomy" id="44689"/>
    <lineage>
        <taxon>Eukaryota</taxon>
        <taxon>Amoebozoa</taxon>
        <taxon>Evosea</taxon>
        <taxon>Eumycetozoa</taxon>
        <taxon>Dictyostelia</taxon>
        <taxon>Dictyosteliales</taxon>
        <taxon>Dictyosteliaceae</taxon>
        <taxon>Dictyostelium</taxon>
    </lineage>
</organism>
<feature type="compositionally biased region" description="Low complexity" evidence="2">
    <location>
        <begin position="228"/>
        <end position="261"/>
    </location>
</feature>
<reference evidence="3 5" key="2">
    <citation type="journal article" date="2005" name="Nature">
        <title>The genome of the social amoeba Dictyostelium discoideum.</title>
        <authorList>
            <consortium name="The Dictyostelium discoideum Sequencing Consortium"/>
            <person name="Eichinger L."/>
            <person name="Pachebat J.A."/>
            <person name="Glockner G."/>
            <person name="Rajandream M.A."/>
            <person name="Sucgang R."/>
            <person name="Berriman M."/>
            <person name="Song J."/>
            <person name="Olsen R."/>
            <person name="Szafranski K."/>
            <person name="Xu Q."/>
            <person name="Tunggal B."/>
            <person name="Kummerfeld S."/>
            <person name="Madera M."/>
            <person name="Konfortov B.A."/>
            <person name="Rivero F."/>
            <person name="Bankier A.T."/>
            <person name="Lehmann R."/>
            <person name="Hamlin N."/>
            <person name="Davies R."/>
            <person name="Gaudet P."/>
            <person name="Fey P."/>
            <person name="Pilcher K."/>
            <person name="Chen G."/>
            <person name="Saunders D."/>
            <person name="Sodergren E."/>
            <person name="Davis P."/>
            <person name="Kerhornou A."/>
            <person name="Nie X."/>
            <person name="Hall N."/>
            <person name="Anjard C."/>
            <person name="Hemphill L."/>
            <person name="Bason N."/>
            <person name="Farbrother P."/>
            <person name="Desany B."/>
            <person name="Just E."/>
            <person name="Morio T."/>
            <person name="Rost R."/>
            <person name="Churcher C."/>
            <person name="Cooper J."/>
            <person name="Haydock S."/>
            <person name="van Driessche N."/>
            <person name="Cronin A."/>
            <person name="Goodhead I."/>
            <person name="Muzny D."/>
            <person name="Mourier T."/>
            <person name="Pain A."/>
            <person name="Lu M."/>
            <person name="Harper D."/>
            <person name="Lindsay R."/>
            <person name="Hauser H."/>
            <person name="James K."/>
            <person name="Quiles M."/>
            <person name="Madan Babu M."/>
            <person name="Saito T."/>
            <person name="Buchrieser C."/>
            <person name="Wardroper A."/>
            <person name="Felder M."/>
            <person name="Thangavelu M."/>
            <person name="Johnson D."/>
            <person name="Knights A."/>
            <person name="Loulseged H."/>
            <person name="Mungall K."/>
            <person name="Oliver K."/>
            <person name="Price C."/>
            <person name="Quail M.A."/>
            <person name="Urushihara H."/>
            <person name="Hernandez J."/>
            <person name="Rabbinowitsch E."/>
            <person name="Steffen D."/>
            <person name="Sanders M."/>
            <person name="Ma J."/>
            <person name="Kohara Y."/>
            <person name="Sharp S."/>
            <person name="Simmonds M."/>
            <person name="Spiegler S."/>
            <person name="Tivey A."/>
            <person name="Sugano S."/>
            <person name="White B."/>
            <person name="Walker D."/>
            <person name="Woodward J."/>
            <person name="Winckler T."/>
            <person name="Tanaka Y."/>
            <person name="Shaulsky G."/>
            <person name="Schleicher M."/>
            <person name="Weinstock G."/>
            <person name="Rosenthal A."/>
            <person name="Cox E.C."/>
            <person name="Chisholm R.L."/>
            <person name="Gibbs R."/>
            <person name="Loomis W.F."/>
            <person name="Platzer M."/>
            <person name="Kay R.R."/>
            <person name="Williams J."/>
            <person name="Dear P.H."/>
            <person name="Noegel A.A."/>
            <person name="Barrell B."/>
            <person name="Kuspa A."/>
        </authorList>
    </citation>
    <scope>NUCLEOTIDE SEQUENCE [LARGE SCALE GENOMIC DNA]</scope>
    <source>
        <strain evidence="3 5">AX4</strain>
    </source>
</reference>
<dbReference type="KEGG" id="ddi:DDB_G0273037"/>
<protein>
    <submittedName>
        <fullName evidence="3">Uncharacterized protein</fullName>
    </submittedName>
</protein>
<dbReference type="VEuPathDB" id="AmoebaDB:DDB_G0274029"/>
<dbReference type="dictyBase" id="DDB_G0273037">
    <property type="gene designation" value="ptcJ-1"/>
</dbReference>
<proteinExistence type="predicted"/>
<evidence type="ECO:0000256" key="2">
    <source>
        <dbReference type="SAM" id="MobiDB-lite"/>
    </source>
</evidence>
<gene>
    <name evidence="4" type="ORF">DDB_G0273037</name>
    <name evidence="3" type="ORF">DDB_G0274029</name>
</gene>
<dbReference type="PaxDb" id="44689-DDB0217100"/>
<dbReference type="GeneID" id="8618717"/>
<sequence>MNSLILKLSKHGAIQPYRKNNIIKLFRAYSTTINSQNNNTKNIINNNNNNINNNNNNINNNKNNISNNNNNNNSKMVINNNNNNNRDFQKSILLMNIKELFKNNIKLAIELLSKYFKQNKFNDQDVEILFQWSLNNRYFTNIDLMNLFLKKFIEVNNLLNIQKVLQACQNSNTKMNLETYIILIRYFTVSEMIPNLKSIINSLNRNEAITEEIAKLYINSLEHNENLTSPSPSSQSSPSSPSPSVSSESSTSPSVSSTSPSVSSVLVAKPKSHVSIYYDLFSAYLSLGEISTAEYYFDLIKPHPDAFFKLMKYYQSSPDGVDYSSKVYKLANSELQYLSKDLFKSGPFLRILSNLPFEKVQKLLKKLYTDQIIYEDLIASILLLYLENNPQWVINVLENFSKIITKPNFYISLVKQLVLNNDIRGIIRVLTEIGEKGHGLNSCHYQYILQCYFEGIEKNKVNNHNEELYFGNENEIENLNKILKHIVNLDPSQGNIMSTLLFYNQSFGSASQFQALVNIFEKQPTKYIDEVTSQVIRSFIQLDNFDLAMLWYITRFEKYGLGLNKSIILSFLNNTNDEMVYSHYKRQHRYYPTKFTIKPTQNESDEITANQMKSIIDQFLKEQEMFKQQHFIKDNNNKLYQDNKKKSTTILEQEEEQQQQQQQQQQVPLENLEINNNNIIKNDGNINNNNNNNNQIIKQITKNVYESNKISTINETNLHLQSLLNMKLKEIENEKNGIGFEFKKKTFNINKSNLSEEEESLTFAISEDNKEKIFSMLKNYLNNNILPQSKLLISSYYKLWKLDVGLYSELIEMSPPFIRILVFNCQFYNDLLNSNPDEAFRLLKQESPLSIPDTLYNTMLEIFIKAKRMDIFIPFCNLMLSTNIDIEPTNLARISKSLIHENSKIGNIGLVVKIYNHFENKLEQLRKLIKKQMIKEYENNDNDNENDNDIDIEDFNFTEDDYENDTQEYYMQFSKRYSAMMSQTTAILMNEVADLGPEMLSDVIIRLNDNLVRRDLDNYSYSAIASIMRAVSLSFPLEQGSPVKLWTSYERHFPNRYKTIFYEQLFYRLHLSNKSYVVNSILRKNENIRKYVNQRLFQAFIDYGHNHNNMELTVLLYSTVFRNLQEINKTPPFKIERRYHTLLINSFEWVMNQCIQTTHGASQLRSLDEHKNNFAFYETILKHLKEGILVADDYVHNKDLSLSDETIKLIPHFVSSILSQHQKLNPSFDPTSIKVPKQIESKDLESFMFDFISKKSKK</sequence>
<feature type="coiled-coil region" evidence="1">
    <location>
        <begin position="637"/>
        <end position="664"/>
    </location>
</feature>
<evidence type="ECO:0000313" key="4">
    <source>
        <dbReference type="EMBL" id="EAL71156.1"/>
    </source>
</evidence>
<dbReference type="GeneID" id="8619259"/>